<evidence type="ECO:0000313" key="1">
    <source>
        <dbReference type="EMBL" id="HIZ18464.1"/>
    </source>
</evidence>
<gene>
    <name evidence="1" type="ORF">IAA22_05095</name>
</gene>
<dbReference type="AlphaFoldDB" id="A0A9D2IPJ1"/>
<accession>A0A9D2IPJ1</accession>
<comment type="caution">
    <text evidence="1">The sequence shown here is derived from an EMBL/GenBank/DDBJ whole genome shotgun (WGS) entry which is preliminary data.</text>
</comment>
<protein>
    <submittedName>
        <fullName evidence="1">Uncharacterized protein</fullName>
    </submittedName>
</protein>
<evidence type="ECO:0000313" key="2">
    <source>
        <dbReference type="Proteomes" id="UP000824029"/>
    </source>
</evidence>
<reference evidence="1" key="1">
    <citation type="journal article" date="2021" name="PeerJ">
        <title>Extensive microbial diversity within the chicken gut microbiome revealed by metagenomics and culture.</title>
        <authorList>
            <person name="Gilroy R."/>
            <person name="Ravi A."/>
            <person name="Getino M."/>
            <person name="Pursley I."/>
            <person name="Horton D.L."/>
            <person name="Alikhan N.F."/>
            <person name="Baker D."/>
            <person name="Gharbi K."/>
            <person name="Hall N."/>
            <person name="Watson M."/>
            <person name="Adriaenssens E.M."/>
            <person name="Foster-Nyarko E."/>
            <person name="Jarju S."/>
            <person name="Secka A."/>
            <person name="Antonio M."/>
            <person name="Oren A."/>
            <person name="Chaudhuri R.R."/>
            <person name="La Ragione R."/>
            <person name="Hildebrand F."/>
            <person name="Pallen M.J."/>
        </authorList>
    </citation>
    <scope>NUCLEOTIDE SEQUENCE</scope>
    <source>
        <strain evidence="1">ChiHecolR3B27-1887</strain>
    </source>
</reference>
<dbReference type="Proteomes" id="UP000824029">
    <property type="component" value="Unassembled WGS sequence"/>
</dbReference>
<name>A0A9D2IPJ1_9ACTN</name>
<sequence>MSFVAQLTGFGYCNDLTGKGWPDYVTLNNGGILAVDYESRTYYPADVRALLALADRMEKMAGKGACLTHGGLEKAAEAIREALGVES</sequence>
<reference evidence="1" key="2">
    <citation type="submission" date="2021-04" db="EMBL/GenBank/DDBJ databases">
        <authorList>
            <person name="Gilroy R."/>
        </authorList>
    </citation>
    <scope>NUCLEOTIDE SEQUENCE</scope>
    <source>
        <strain evidence="1">ChiHecolR3B27-1887</strain>
    </source>
</reference>
<dbReference type="EMBL" id="DXBZ01000096">
    <property type="protein sequence ID" value="HIZ18464.1"/>
    <property type="molecule type" value="Genomic_DNA"/>
</dbReference>
<proteinExistence type="predicted"/>
<organism evidence="1 2">
    <name type="scientific">Candidatus Olsenella stercoravium</name>
    <dbReference type="NCBI Taxonomy" id="2838713"/>
    <lineage>
        <taxon>Bacteria</taxon>
        <taxon>Bacillati</taxon>
        <taxon>Actinomycetota</taxon>
        <taxon>Coriobacteriia</taxon>
        <taxon>Coriobacteriales</taxon>
        <taxon>Atopobiaceae</taxon>
        <taxon>Olsenella</taxon>
    </lineage>
</organism>